<dbReference type="EMBL" id="CAUJNA010003352">
    <property type="protein sequence ID" value="CAJ1399917.1"/>
    <property type="molecule type" value="Genomic_DNA"/>
</dbReference>
<gene>
    <name evidence="2" type="ORF">EVOR1521_LOCUS23368</name>
</gene>
<evidence type="ECO:0000313" key="2">
    <source>
        <dbReference type="EMBL" id="CAJ1399917.1"/>
    </source>
</evidence>
<reference evidence="2" key="1">
    <citation type="submission" date="2023-08" db="EMBL/GenBank/DDBJ databases">
        <authorList>
            <person name="Chen Y."/>
            <person name="Shah S."/>
            <person name="Dougan E. K."/>
            <person name="Thang M."/>
            <person name="Chan C."/>
        </authorList>
    </citation>
    <scope>NUCLEOTIDE SEQUENCE</scope>
</reference>
<feature type="compositionally biased region" description="Basic and acidic residues" evidence="1">
    <location>
        <begin position="155"/>
        <end position="166"/>
    </location>
</feature>
<organism evidence="2 3">
    <name type="scientific">Effrenium voratum</name>
    <dbReference type="NCBI Taxonomy" id="2562239"/>
    <lineage>
        <taxon>Eukaryota</taxon>
        <taxon>Sar</taxon>
        <taxon>Alveolata</taxon>
        <taxon>Dinophyceae</taxon>
        <taxon>Suessiales</taxon>
        <taxon>Symbiodiniaceae</taxon>
        <taxon>Effrenium</taxon>
    </lineage>
</organism>
<dbReference type="Proteomes" id="UP001178507">
    <property type="component" value="Unassembled WGS sequence"/>
</dbReference>
<dbReference type="AlphaFoldDB" id="A0AA36J5D0"/>
<protein>
    <submittedName>
        <fullName evidence="2">Uncharacterized protein</fullName>
    </submittedName>
</protein>
<evidence type="ECO:0000256" key="1">
    <source>
        <dbReference type="SAM" id="MobiDB-lite"/>
    </source>
</evidence>
<feature type="region of interest" description="Disordered" evidence="1">
    <location>
        <begin position="106"/>
        <end position="177"/>
    </location>
</feature>
<comment type="caution">
    <text evidence="2">The sequence shown here is derived from an EMBL/GenBank/DDBJ whole genome shotgun (WGS) entry which is preliminary data.</text>
</comment>
<keyword evidence="3" id="KW-1185">Reference proteome</keyword>
<accession>A0AA36J5D0</accession>
<feature type="region of interest" description="Disordered" evidence="1">
    <location>
        <begin position="30"/>
        <end position="64"/>
    </location>
</feature>
<name>A0AA36J5D0_9DINO</name>
<sequence length="213" mass="23674">MLPMSRESWVLKEAAVLSAKSEAWERSAVHLATRESCSRPQSRQSSRPRTAASRPSSVGCRKPKRAVASLSELKESNRTATWLQNFAAYEQSAQALQALGDIRRSSLQRMSSAPEVRPSSATNRSRRAQGGGATPERQRTPNGRRLRRQCSGLRAAEERASRREELSGWPSPWADSEPVVPRTVIAGSTLVFARTLYKTAKQYADNKKPRPQD</sequence>
<feature type="compositionally biased region" description="Low complexity" evidence="1">
    <location>
        <begin position="38"/>
        <end position="57"/>
    </location>
</feature>
<proteinExistence type="predicted"/>
<evidence type="ECO:0000313" key="3">
    <source>
        <dbReference type="Proteomes" id="UP001178507"/>
    </source>
</evidence>